<organism evidence="1 2">
    <name type="scientific">Streptomyces racemochromogenes</name>
    <dbReference type="NCBI Taxonomy" id="67353"/>
    <lineage>
        <taxon>Bacteria</taxon>
        <taxon>Bacillati</taxon>
        <taxon>Actinomycetota</taxon>
        <taxon>Actinomycetes</taxon>
        <taxon>Kitasatosporales</taxon>
        <taxon>Streptomycetaceae</taxon>
        <taxon>Streptomyces</taxon>
    </lineage>
</organism>
<dbReference type="InterPro" id="IPR046212">
    <property type="entry name" value="DUF6245"/>
</dbReference>
<evidence type="ECO:0000313" key="2">
    <source>
        <dbReference type="Proteomes" id="UP001610631"/>
    </source>
</evidence>
<accession>A0ABW7PP91</accession>
<proteinExistence type="predicted"/>
<dbReference type="RefSeq" id="WP_395513833.1">
    <property type="nucleotide sequence ID" value="NZ_JBBDHD010000198.1"/>
</dbReference>
<name>A0ABW7PP91_9ACTN</name>
<gene>
    <name evidence="1" type="ORF">WDV06_34865</name>
</gene>
<dbReference type="EMBL" id="JBBDHD010000198">
    <property type="protein sequence ID" value="MFH7600242.1"/>
    <property type="molecule type" value="Genomic_DNA"/>
</dbReference>
<comment type="caution">
    <text evidence="1">The sequence shown here is derived from an EMBL/GenBank/DDBJ whole genome shotgun (WGS) entry which is preliminary data.</text>
</comment>
<keyword evidence="2" id="KW-1185">Reference proteome</keyword>
<evidence type="ECO:0000313" key="1">
    <source>
        <dbReference type="EMBL" id="MFH7600242.1"/>
    </source>
</evidence>
<protein>
    <submittedName>
        <fullName evidence="1">DUF6245 family protein</fullName>
    </submittedName>
</protein>
<sequence>MTNEGDHVTVEQIGAALAALGLYDGDNTPAEHARNAAAFARPELYRLRLLNTLLGAVQGQTQLADEAEEDGEDLFTAWFEQLKAAGVWDAPAKQMDFLGWQVRRVGVPLYMIAQDPDAGPLVLAASRAGEATHTLLGVIAAVDAALARGDNETVTRQFGVIELARNFLADALDKTDAMLKSATPSGA</sequence>
<reference evidence="1 2" key="1">
    <citation type="submission" date="2024-03" db="EMBL/GenBank/DDBJ databases">
        <title>Whole genome sequencing of Streptomyces racemochromogenes, to identify antimicrobial biosynthetic gene clusters.</title>
        <authorList>
            <person name="Suryawanshi P."/>
            <person name="Krishnaraj P.U."/>
            <person name="Arun Y.P."/>
            <person name="Suryawanshi M.P."/>
            <person name="Rakshit O."/>
        </authorList>
    </citation>
    <scope>NUCLEOTIDE SEQUENCE [LARGE SCALE GENOMIC DNA]</scope>
    <source>
        <strain evidence="1 2">AUDT626</strain>
    </source>
</reference>
<dbReference type="Proteomes" id="UP001610631">
    <property type="component" value="Unassembled WGS sequence"/>
</dbReference>
<dbReference type="Pfam" id="PF19758">
    <property type="entry name" value="DUF6245"/>
    <property type="match status" value="1"/>
</dbReference>